<dbReference type="PANTHER" id="PTHR30435:SF2">
    <property type="entry name" value="FLAGELLAR BASAL-BODY ROD PROTEIN FLGC"/>
    <property type="match status" value="1"/>
</dbReference>
<evidence type="ECO:0000256" key="4">
    <source>
        <dbReference type="ARBA" id="ARBA00023143"/>
    </source>
</evidence>
<dbReference type="InterPro" id="IPR006299">
    <property type="entry name" value="FlgC"/>
</dbReference>
<keyword evidence="9" id="KW-0966">Cell projection</keyword>
<gene>
    <name evidence="9" type="primary">flgC</name>
    <name evidence="9" type="ORF">FXF36_11640</name>
</gene>
<evidence type="ECO:0000259" key="8">
    <source>
        <dbReference type="Pfam" id="PF06429"/>
    </source>
</evidence>
<sequence length="151" mass="16732">MGLFQPFDIAATGMTAQRFRMDIIAENIANVSTTRTENGGPYRRKIVTFQEKQLNAGIPTFKNILKDTQKAYYGNGVKVSKVSEDTETDFIMEYDPSHPDADENGYVRYPNVNTVTEMTNLISASRSYEANVTAFEAIKAMAQSGIQVGQG</sequence>
<dbReference type="EMBL" id="CP043028">
    <property type="protein sequence ID" value="QFJ55474.1"/>
    <property type="molecule type" value="Genomic_DNA"/>
</dbReference>
<dbReference type="Pfam" id="PF06429">
    <property type="entry name" value="Flg_bbr_C"/>
    <property type="match status" value="1"/>
</dbReference>
<protein>
    <recommendedName>
        <fullName evidence="3 6">Flagellar basal-body rod protein FlgC</fullName>
    </recommendedName>
</protein>
<evidence type="ECO:0000256" key="1">
    <source>
        <dbReference type="ARBA" id="ARBA00004117"/>
    </source>
</evidence>
<dbReference type="InterPro" id="IPR010930">
    <property type="entry name" value="Flg_bb/hook_C_dom"/>
</dbReference>
<dbReference type="InterPro" id="IPR019776">
    <property type="entry name" value="Flagellar_basal_body_rod_CS"/>
</dbReference>
<keyword evidence="9" id="KW-0969">Cilium</keyword>
<feature type="domain" description="Flagellar basal-body/hook protein C-terminal" evidence="8">
    <location>
        <begin position="104"/>
        <end position="147"/>
    </location>
</feature>
<comment type="subunit">
    <text evidence="5 6">The basal body constitutes a major portion of the flagellar organelle and consists of four rings (L,P,S, and M) mounted on a central rod. The rod consists of about 26 subunits of FlgG in the distal portion, and FlgB, FlgC and FlgF are thought to build up the proximal portion of the rod with about 6 subunits each.</text>
</comment>
<dbReference type="OrthoDB" id="9794148at2"/>
<evidence type="ECO:0000256" key="6">
    <source>
        <dbReference type="RuleBase" id="RU362062"/>
    </source>
</evidence>
<organism evidence="9 10">
    <name type="scientific">Pseudobutyrivibrio xylanivorans</name>
    <dbReference type="NCBI Taxonomy" id="185007"/>
    <lineage>
        <taxon>Bacteria</taxon>
        <taxon>Bacillati</taxon>
        <taxon>Bacillota</taxon>
        <taxon>Clostridia</taxon>
        <taxon>Lachnospirales</taxon>
        <taxon>Lachnospiraceae</taxon>
        <taxon>Pseudobutyrivibrio</taxon>
    </lineage>
</organism>
<dbReference type="Proteomes" id="UP000327030">
    <property type="component" value="Chromosome 1"/>
</dbReference>
<evidence type="ECO:0000259" key="7">
    <source>
        <dbReference type="Pfam" id="PF00460"/>
    </source>
</evidence>
<keyword evidence="4 6" id="KW-0975">Bacterial flagellum</keyword>
<dbReference type="PANTHER" id="PTHR30435">
    <property type="entry name" value="FLAGELLAR PROTEIN"/>
    <property type="match status" value="1"/>
</dbReference>
<name>A0A5P6VVI7_PSEXY</name>
<dbReference type="RefSeq" id="WP_151624282.1">
    <property type="nucleotide sequence ID" value="NZ_CP043028.1"/>
</dbReference>
<dbReference type="GO" id="GO:0030694">
    <property type="term" value="C:bacterial-type flagellum basal body, rod"/>
    <property type="evidence" value="ECO:0007669"/>
    <property type="project" value="UniProtKB-UniRule"/>
</dbReference>
<comment type="subcellular location">
    <subcellularLocation>
        <location evidence="1 6">Bacterial flagellum basal body</location>
    </subcellularLocation>
</comment>
<dbReference type="AlphaFoldDB" id="A0A5P6VVI7"/>
<evidence type="ECO:0000256" key="3">
    <source>
        <dbReference type="ARBA" id="ARBA00017941"/>
    </source>
</evidence>
<proteinExistence type="inferred from homology"/>
<feature type="domain" description="Flagellar basal body rod protein N-terminal" evidence="7">
    <location>
        <begin position="8"/>
        <end position="34"/>
    </location>
</feature>
<dbReference type="GO" id="GO:0071978">
    <property type="term" value="P:bacterial-type flagellum-dependent swarming motility"/>
    <property type="evidence" value="ECO:0007669"/>
    <property type="project" value="TreeGrafter"/>
</dbReference>
<dbReference type="NCBIfam" id="TIGR01395">
    <property type="entry name" value="FlgC"/>
    <property type="match status" value="1"/>
</dbReference>
<dbReference type="InterPro" id="IPR001444">
    <property type="entry name" value="Flag_bb_rod_N"/>
</dbReference>
<comment type="similarity">
    <text evidence="2">Belongs to the flagella basal body rod proteins family.</text>
</comment>
<evidence type="ECO:0000313" key="10">
    <source>
        <dbReference type="Proteomes" id="UP000327030"/>
    </source>
</evidence>
<dbReference type="Pfam" id="PF00460">
    <property type="entry name" value="Flg_bb_rod"/>
    <property type="match status" value="1"/>
</dbReference>
<dbReference type="KEGG" id="pxv:FXF36_11640"/>
<evidence type="ECO:0000313" key="9">
    <source>
        <dbReference type="EMBL" id="QFJ55474.1"/>
    </source>
</evidence>
<keyword evidence="9" id="KW-0282">Flagellum</keyword>
<accession>A0A5P6VVI7</accession>
<dbReference type="PROSITE" id="PS00588">
    <property type="entry name" value="FLAGELLA_BB_ROD"/>
    <property type="match status" value="1"/>
</dbReference>
<evidence type="ECO:0000256" key="5">
    <source>
        <dbReference type="ARBA" id="ARBA00025933"/>
    </source>
</evidence>
<evidence type="ECO:0000256" key="2">
    <source>
        <dbReference type="ARBA" id="ARBA00009677"/>
    </source>
</evidence>
<reference evidence="10" key="1">
    <citation type="submission" date="2019-08" db="EMBL/GenBank/DDBJ databases">
        <title>Complete Genome Sequence of the Polysaccharide-Degrading Rumen Bacterium Pseudobutyrivibrio xylanivorans MA3014.</title>
        <authorList>
            <person name="Palevich N."/>
            <person name="Maclean P.H."/>
            <person name="Kelly W.J."/>
            <person name="Leahy S.C."/>
            <person name="Rakonjac J."/>
            <person name="Attwood G.T."/>
        </authorList>
    </citation>
    <scope>NUCLEOTIDE SEQUENCE [LARGE SCALE GENOMIC DNA]</scope>
    <source>
        <strain evidence="10">MA3014</strain>
    </source>
</reference>